<dbReference type="PIRSF" id="PIRSF005962">
    <property type="entry name" value="Pept_M20D_amidohydro"/>
    <property type="match status" value="1"/>
</dbReference>
<dbReference type="EMBL" id="FNDD01000002">
    <property type="protein sequence ID" value="SDG76414.1"/>
    <property type="molecule type" value="Genomic_DNA"/>
</dbReference>
<keyword evidence="2" id="KW-0464">Manganese</keyword>
<feature type="binding site" evidence="2">
    <location>
        <position position="98"/>
    </location>
    <ligand>
        <name>Mn(2+)</name>
        <dbReference type="ChEBI" id="CHEBI:29035"/>
        <label>2</label>
    </ligand>
</feature>
<accession>A0A1G7WWX9</accession>
<dbReference type="NCBIfam" id="TIGR01891">
    <property type="entry name" value="amidohydrolases"/>
    <property type="match status" value="1"/>
</dbReference>
<feature type="binding site" evidence="2">
    <location>
        <position position="157"/>
    </location>
    <ligand>
        <name>Mn(2+)</name>
        <dbReference type="ChEBI" id="CHEBI:29035"/>
        <label>2</label>
    </ligand>
</feature>
<evidence type="ECO:0000313" key="5">
    <source>
        <dbReference type="EMBL" id="SDG87688.1"/>
    </source>
</evidence>
<dbReference type="PANTHER" id="PTHR11014:SF169">
    <property type="entry name" value="CLAN MH, FAMILY M20, PEPTIDASE T-LIKE METALLOPEPTIDASE"/>
    <property type="match status" value="1"/>
</dbReference>
<feature type="domain" description="Peptidase M20 dimerisation" evidence="3">
    <location>
        <begin position="178"/>
        <end position="274"/>
    </location>
</feature>
<feature type="binding site" evidence="2">
    <location>
        <position position="96"/>
    </location>
    <ligand>
        <name>Mn(2+)</name>
        <dbReference type="ChEBI" id="CHEBI:29035"/>
        <label>2</label>
    </ligand>
</feature>
<dbReference type="InterPro" id="IPR017439">
    <property type="entry name" value="Amidohydrolase"/>
</dbReference>
<dbReference type="InterPro" id="IPR011650">
    <property type="entry name" value="Peptidase_M20_dimer"/>
</dbReference>
<dbReference type="Proteomes" id="UP000198854">
    <property type="component" value="Unassembled WGS sequence"/>
</dbReference>
<dbReference type="Pfam" id="PF07687">
    <property type="entry name" value="M20_dimer"/>
    <property type="match status" value="1"/>
</dbReference>
<dbReference type="SUPFAM" id="SSF53187">
    <property type="entry name" value="Zn-dependent exopeptidases"/>
    <property type="match status" value="1"/>
</dbReference>
<dbReference type="Gene3D" id="3.40.630.10">
    <property type="entry name" value="Zn peptidases"/>
    <property type="match status" value="1"/>
</dbReference>
<dbReference type="GO" id="GO:0046872">
    <property type="term" value="F:metal ion binding"/>
    <property type="evidence" value="ECO:0007669"/>
    <property type="project" value="UniProtKB-KW"/>
</dbReference>
<dbReference type="Gene3D" id="3.30.70.360">
    <property type="match status" value="1"/>
</dbReference>
<keyword evidence="1 4" id="KW-0378">Hydrolase</keyword>
<evidence type="ECO:0000313" key="4">
    <source>
        <dbReference type="EMBL" id="SDG76414.1"/>
    </source>
</evidence>
<dbReference type="EMBL" id="FNDD01000004">
    <property type="protein sequence ID" value="SDG87688.1"/>
    <property type="molecule type" value="Genomic_DNA"/>
</dbReference>
<reference evidence="4 6" key="1">
    <citation type="submission" date="2016-10" db="EMBL/GenBank/DDBJ databases">
        <authorList>
            <person name="de Groot N.N."/>
        </authorList>
    </citation>
    <scope>NUCLEOTIDE SEQUENCE [LARGE SCALE GENOMIC DNA]</scope>
    <source>
        <strain evidence="4 6">CGMCC 1.10228</strain>
    </source>
</reference>
<name>A0A1G7WWX9_9VIBR</name>
<organism evidence="4 6">
    <name type="scientific">Vibrio xiamenensis</name>
    <dbReference type="NCBI Taxonomy" id="861298"/>
    <lineage>
        <taxon>Bacteria</taxon>
        <taxon>Pseudomonadati</taxon>
        <taxon>Pseudomonadota</taxon>
        <taxon>Gammaproteobacteria</taxon>
        <taxon>Vibrionales</taxon>
        <taxon>Vibrionaceae</taxon>
        <taxon>Vibrio</taxon>
    </lineage>
</organism>
<dbReference type="InterPro" id="IPR036264">
    <property type="entry name" value="Bact_exopeptidase_dim_dom"/>
</dbReference>
<dbReference type="RefSeq" id="WP_093269331.1">
    <property type="nucleotide sequence ID" value="NZ_FNDD01000002.1"/>
</dbReference>
<sequence length="386" mass="41922">MTQTPPFDAPTFRRQLHQHPELSGQEQHTSRAICEQLQGFGLEPITDIGGHGIICIIEGEHAGDTTLLRADFDALPITEVASHGHISQKPGIMHACGHDGHTTSLLKVAEQLSLTPPPCGKVILLFQPAEEIGTGAAAMLSDSKLSGMTIDHAFAYHNLPGHPLHQVIVKPSTFACASVGAKIELQGKTSHAAWPEHGINPTSVMLEIIEFLQALPDQYRDVFSLVTVAHVKLGDAVFGVAPGSATILATMRSECNQTFAAMQQALSDKLAHLKLHSELDVHLSWDEPFQAAVNDEAHYQMVKQQAQALGLNVTELAEPMRWSEDFAEFLAQTKGALFCIGSGEHHPELHNPDYDFPDPLLETAAALFLALINDLHQIESLERANS</sequence>
<proteinExistence type="predicted"/>
<evidence type="ECO:0000259" key="3">
    <source>
        <dbReference type="Pfam" id="PF07687"/>
    </source>
</evidence>
<protein>
    <submittedName>
        <fullName evidence="4">Amidohydrolase</fullName>
    </submittedName>
</protein>
<dbReference type="AlphaFoldDB" id="A0A1G7WWX9"/>
<dbReference type="SUPFAM" id="SSF55031">
    <property type="entry name" value="Bacterial exopeptidase dimerisation domain"/>
    <property type="match status" value="1"/>
</dbReference>
<feature type="binding site" evidence="2">
    <location>
        <position position="350"/>
    </location>
    <ligand>
        <name>Mn(2+)</name>
        <dbReference type="ChEBI" id="CHEBI:29035"/>
        <label>2</label>
    </ligand>
</feature>
<evidence type="ECO:0000256" key="2">
    <source>
        <dbReference type="PIRSR" id="PIRSR005962-1"/>
    </source>
</evidence>
<dbReference type="OrthoDB" id="9777385at2"/>
<keyword evidence="2" id="KW-0479">Metal-binding</keyword>
<dbReference type="InterPro" id="IPR002933">
    <property type="entry name" value="Peptidase_M20"/>
</dbReference>
<evidence type="ECO:0000256" key="1">
    <source>
        <dbReference type="ARBA" id="ARBA00022801"/>
    </source>
</evidence>
<keyword evidence="6" id="KW-1185">Reference proteome</keyword>
<dbReference type="Pfam" id="PF01546">
    <property type="entry name" value="Peptidase_M20"/>
    <property type="match status" value="1"/>
</dbReference>
<evidence type="ECO:0000313" key="6">
    <source>
        <dbReference type="Proteomes" id="UP000198854"/>
    </source>
</evidence>
<dbReference type="PANTHER" id="PTHR11014">
    <property type="entry name" value="PEPTIDASE M20 FAMILY MEMBER"/>
    <property type="match status" value="1"/>
</dbReference>
<comment type="cofactor">
    <cofactor evidence="2">
        <name>Mn(2+)</name>
        <dbReference type="ChEBI" id="CHEBI:29035"/>
    </cofactor>
    <text evidence="2">The Mn(2+) ion enhances activity.</text>
</comment>
<dbReference type="STRING" id="861298.SAMN04488136_102223"/>
<gene>
    <name evidence="4" type="ORF">SAMN04488136_102223</name>
    <name evidence="5" type="ORF">SAMN04488136_10427</name>
</gene>
<dbReference type="GO" id="GO:0016787">
    <property type="term" value="F:hydrolase activity"/>
    <property type="evidence" value="ECO:0007669"/>
    <property type="project" value="UniProtKB-KW"/>
</dbReference>
<feature type="binding site" evidence="2">
    <location>
        <position position="131"/>
    </location>
    <ligand>
        <name>Mn(2+)</name>
        <dbReference type="ChEBI" id="CHEBI:29035"/>
        <label>2</label>
    </ligand>
</feature>